<comment type="caution">
    <text evidence="1">The sequence shown here is derived from an EMBL/GenBank/DDBJ whole genome shotgun (WGS) entry which is preliminary data.</text>
</comment>
<protein>
    <submittedName>
        <fullName evidence="1">Uncharacterized protein</fullName>
    </submittedName>
</protein>
<sequence length="320" mass="37160">MAASEASSAQTAPSSAWSSLVRRSIAAWETTGLSDPPVIVKETLQSYTDMDEFFRGTPMGVMYWFFQRREPFLAQKTMTKWSRDRIDDHVLLPATPGFVTRAECFFVSHFWHSAQDPDPGGKYLRLMQHDLAQQPWSFVWVDWSCVPQHPRSPEEEAYFTRVLQTMSAIIRNSGFMYLYPPFEPRLWILYEVAEQALTSVGGVAETPDYRPFAEHVREMVRVGVRPTLERHGYRCTYDGDRDFLVSWLELLVLLKQLSIDVDDIRRLLDYQTWSPTLITILHQAVNGRLVQIRRFEGVVEYAGECHTFTPFPEWVSVSYR</sequence>
<evidence type="ECO:0000313" key="2">
    <source>
        <dbReference type="Proteomes" id="UP001444661"/>
    </source>
</evidence>
<dbReference type="Proteomes" id="UP001444661">
    <property type="component" value="Unassembled WGS sequence"/>
</dbReference>
<accession>A0ABR1U9S7</accession>
<keyword evidence="2" id="KW-1185">Reference proteome</keyword>
<proteinExistence type="predicted"/>
<evidence type="ECO:0000313" key="1">
    <source>
        <dbReference type="EMBL" id="KAK8055637.1"/>
    </source>
</evidence>
<dbReference type="EMBL" id="JAQQWK010000001">
    <property type="protein sequence ID" value="KAK8055637.1"/>
    <property type="molecule type" value="Genomic_DNA"/>
</dbReference>
<organism evidence="1 2">
    <name type="scientific">Apiospora rasikravindrae</name>
    <dbReference type="NCBI Taxonomy" id="990691"/>
    <lineage>
        <taxon>Eukaryota</taxon>
        <taxon>Fungi</taxon>
        <taxon>Dikarya</taxon>
        <taxon>Ascomycota</taxon>
        <taxon>Pezizomycotina</taxon>
        <taxon>Sordariomycetes</taxon>
        <taxon>Xylariomycetidae</taxon>
        <taxon>Amphisphaeriales</taxon>
        <taxon>Apiosporaceae</taxon>
        <taxon>Apiospora</taxon>
    </lineage>
</organism>
<name>A0ABR1U9S7_9PEZI</name>
<reference evidence="1 2" key="1">
    <citation type="submission" date="2023-01" db="EMBL/GenBank/DDBJ databases">
        <title>Analysis of 21 Apiospora genomes using comparative genomics revels a genus with tremendous synthesis potential of carbohydrate active enzymes and secondary metabolites.</title>
        <authorList>
            <person name="Sorensen T."/>
        </authorList>
    </citation>
    <scope>NUCLEOTIDE SEQUENCE [LARGE SCALE GENOMIC DNA]</scope>
    <source>
        <strain evidence="1 2">CBS 33761</strain>
    </source>
</reference>
<gene>
    <name evidence="1" type="ORF">PG993_000864</name>
</gene>